<feature type="transmembrane region" description="Helical" evidence="7">
    <location>
        <begin position="248"/>
        <end position="266"/>
    </location>
</feature>
<dbReference type="EMBL" id="DS469514">
    <property type="protein sequence ID" value="EDO48330.1"/>
    <property type="molecule type" value="Genomic_DNA"/>
</dbReference>
<evidence type="ECO:0000313" key="10">
    <source>
        <dbReference type="Proteomes" id="UP000001593"/>
    </source>
</evidence>
<evidence type="ECO:0000256" key="2">
    <source>
        <dbReference type="ARBA" id="ARBA00006510"/>
    </source>
</evidence>
<evidence type="ECO:0000256" key="5">
    <source>
        <dbReference type="ARBA" id="ARBA00023136"/>
    </source>
</evidence>
<feature type="transmembrane region" description="Helical" evidence="7">
    <location>
        <begin position="341"/>
        <end position="364"/>
    </location>
</feature>
<dbReference type="OMA" id="QFFMTFF"/>
<feature type="transmembrane region" description="Helical" evidence="7">
    <location>
        <begin position="151"/>
        <end position="175"/>
    </location>
</feature>
<feature type="domain" description="TMC" evidence="8">
    <location>
        <begin position="462"/>
        <end position="569"/>
    </location>
</feature>
<proteinExistence type="inferred from homology"/>
<feature type="region of interest" description="Disordered" evidence="6">
    <location>
        <begin position="1"/>
        <end position="55"/>
    </location>
</feature>
<keyword evidence="3 7" id="KW-0812">Transmembrane</keyword>
<dbReference type="HOGENOM" id="CLU_013958_0_2_1"/>
<dbReference type="PhylomeDB" id="A7RJT8"/>
<evidence type="ECO:0000256" key="7">
    <source>
        <dbReference type="SAM" id="Phobius"/>
    </source>
</evidence>
<dbReference type="GO" id="GO:0008381">
    <property type="term" value="F:mechanosensitive monoatomic ion channel activity"/>
    <property type="evidence" value="ECO:0000318"/>
    <property type="project" value="GO_Central"/>
</dbReference>
<dbReference type="GO" id="GO:0005886">
    <property type="term" value="C:plasma membrane"/>
    <property type="evidence" value="ECO:0007669"/>
    <property type="project" value="InterPro"/>
</dbReference>
<name>A7RJT8_NEMVE</name>
<dbReference type="InterPro" id="IPR038900">
    <property type="entry name" value="TMC"/>
</dbReference>
<dbReference type="KEGG" id="nve:5520667"/>
<feature type="transmembrane region" description="Helical" evidence="7">
    <location>
        <begin position="574"/>
        <end position="595"/>
    </location>
</feature>
<dbReference type="OrthoDB" id="1936208at2759"/>
<accession>A7RJT8</accession>
<dbReference type="Proteomes" id="UP000001593">
    <property type="component" value="Unassembled WGS sequence"/>
</dbReference>
<evidence type="ECO:0000256" key="4">
    <source>
        <dbReference type="ARBA" id="ARBA00022989"/>
    </source>
</evidence>
<dbReference type="eggNOG" id="ENOG502QPM8">
    <property type="taxonomic scope" value="Eukaryota"/>
</dbReference>
<dbReference type="FunCoup" id="A7RJT8">
    <property type="interactions" value="21"/>
</dbReference>
<reference evidence="9 10" key="1">
    <citation type="journal article" date="2007" name="Science">
        <title>Sea anemone genome reveals ancestral eumetazoan gene repertoire and genomic organization.</title>
        <authorList>
            <person name="Putnam N.H."/>
            <person name="Srivastava M."/>
            <person name="Hellsten U."/>
            <person name="Dirks B."/>
            <person name="Chapman J."/>
            <person name="Salamov A."/>
            <person name="Terry A."/>
            <person name="Shapiro H."/>
            <person name="Lindquist E."/>
            <person name="Kapitonov V.V."/>
            <person name="Jurka J."/>
            <person name="Genikhovich G."/>
            <person name="Grigoriev I.V."/>
            <person name="Lucas S.M."/>
            <person name="Steele R.E."/>
            <person name="Finnerty J.R."/>
            <person name="Technau U."/>
            <person name="Martindale M.Q."/>
            <person name="Rokhsar D.S."/>
        </authorList>
    </citation>
    <scope>NUCLEOTIDE SEQUENCE [LARGE SCALE GENOMIC DNA]</scope>
    <source>
        <strain evidence="10">CH2 X CH6</strain>
    </source>
</reference>
<dbReference type="AlphaFoldDB" id="A7RJT8"/>
<dbReference type="PANTHER" id="PTHR23302:SF24">
    <property type="entry name" value="TMC DOMAIN-CONTAINING PROTEIN"/>
    <property type="match status" value="1"/>
</dbReference>
<dbReference type="InParanoid" id="A7RJT8"/>
<feature type="transmembrane region" description="Helical" evidence="7">
    <location>
        <begin position="428"/>
        <end position="446"/>
    </location>
</feature>
<feature type="transmembrane region" description="Helical" evidence="7">
    <location>
        <begin position="384"/>
        <end position="408"/>
    </location>
</feature>
<gene>
    <name evidence="9" type="ORF">NEMVEDRAFT_v1g198158</name>
</gene>
<dbReference type="InterPro" id="IPR012496">
    <property type="entry name" value="TMC_dom"/>
</dbReference>
<dbReference type="Pfam" id="PF07810">
    <property type="entry name" value="TMC"/>
    <property type="match status" value="1"/>
</dbReference>
<evidence type="ECO:0000259" key="8">
    <source>
        <dbReference type="Pfam" id="PF07810"/>
    </source>
</evidence>
<evidence type="ECO:0000256" key="1">
    <source>
        <dbReference type="ARBA" id="ARBA00004141"/>
    </source>
</evidence>
<organism evidence="9 10">
    <name type="scientific">Nematostella vectensis</name>
    <name type="common">Starlet sea anemone</name>
    <dbReference type="NCBI Taxonomy" id="45351"/>
    <lineage>
        <taxon>Eukaryota</taxon>
        <taxon>Metazoa</taxon>
        <taxon>Cnidaria</taxon>
        <taxon>Anthozoa</taxon>
        <taxon>Hexacorallia</taxon>
        <taxon>Actiniaria</taxon>
        <taxon>Edwardsiidae</taxon>
        <taxon>Nematostella</taxon>
    </lineage>
</organism>
<evidence type="ECO:0000313" key="9">
    <source>
        <dbReference type="EMBL" id="EDO48330.1"/>
    </source>
</evidence>
<evidence type="ECO:0000256" key="3">
    <source>
        <dbReference type="ARBA" id="ARBA00022692"/>
    </source>
</evidence>
<keyword evidence="10" id="KW-1185">Reference proteome</keyword>
<evidence type="ECO:0000256" key="6">
    <source>
        <dbReference type="SAM" id="MobiDB-lite"/>
    </source>
</evidence>
<feature type="transmembrane region" description="Helical" evidence="7">
    <location>
        <begin position="525"/>
        <end position="551"/>
    </location>
</feature>
<dbReference type="PANTHER" id="PTHR23302">
    <property type="entry name" value="TRANSMEMBRANE CHANNEL-RELATED"/>
    <property type="match status" value="1"/>
</dbReference>
<feature type="compositionally biased region" description="Basic residues" evidence="6">
    <location>
        <begin position="41"/>
        <end position="53"/>
    </location>
</feature>
<sequence>MSLEMQSVGEDPYSVDPYAVNQDDGVEPTRLPSRAIGTRHGSVRRRSGRRTVRRGSNALTTMQVVEMDDGEDEEDFQEVKAVAAPMQQKREMKKNQTAGQKIRRISCWKATKLKIAMGWHRLTGRIGDALRDLELWKGSMKEIEGRFGNGVLSYFVFLKWLMFVNLFIFLLTFGFTSVPALVSEPVAAPNNTNSCTYSTDTYTDKSPPDLVLDFITGVGWINTTLLFYSSYPSETIKSVLGHTYNLPLAYLLVGGAYFFFSLLLMVNNLTKSFQESYIEGGGTFYSYCNKAFASWDYCIDDENTARVKSQNIVQDIKAGLAEEARLEKVRNRTRGQKCRLYTIRATCTLLVMGLLGGAVYAIYLAVEVSTDPKVQEGKSAFMVILIRSASSLTITGLNLLLPPFFILVSNFEDWSPRFQVNISLWRTVLLRLASIAVLIITLYVDVGKKCDDGEKSCCQNSWENQIASQMYMLIWIDFFVVIATTLGMETILRLLFKHTRLFRKLNVMPEFQIPKNVLDLVYGQCLLWIGTFFSPAIPAMGVVKLFIVFYVKKLSLMYNNKPSDQPYQGARSNYLFTVLLLITFFTCLIAVGWGITRWVTLYTLGVGWGITR</sequence>
<comment type="subcellular location">
    <subcellularLocation>
        <location evidence="1">Membrane</location>
        <topology evidence="1">Multi-pass membrane protein</topology>
    </subcellularLocation>
</comment>
<keyword evidence="5 7" id="KW-0472">Membrane</keyword>
<protein>
    <recommendedName>
        <fullName evidence="8">TMC domain-containing protein</fullName>
    </recommendedName>
</protein>
<keyword evidence="4 7" id="KW-1133">Transmembrane helix</keyword>
<feature type="transmembrane region" description="Helical" evidence="7">
    <location>
        <begin position="472"/>
        <end position="496"/>
    </location>
</feature>
<comment type="similarity">
    <text evidence="2">Belongs to the TMC family.</text>
</comment>
<dbReference type="STRING" id="45351.A7RJT8"/>